<dbReference type="Proteomes" id="UP000663873">
    <property type="component" value="Unassembled WGS sequence"/>
</dbReference>
<accession>A0A821PLW8</accession>
<organism evidence="2 3">
    <name type="scientific">Rotaria socialis</name>
    <dbReference type="NCBI Taxonomy" id="392032"/>
    <lineage>
        <taxon>Eukaryota</taxon>
        <taxon>Metazoa</taxon>
        <taxon>Spiralia</taxon>
        <taxon>Gnathifera</taxon>
        <taxon>Rotifera</taxon>
        <taxon>Eurotatoria</taxon>
        <taxon>Bdelloidea</taxon>
        <taxon>Philodinida</taxon>
        <taxon>Philodinidae</taxon>
        <taxon>Rotaria</taxon>
    </lineage>
</organism>
<keyword evidence="3" id="KW-1185">Reference proteome</keyword>
<protein>
    <submittedName>
        <fullName evidence="2">Uncharacterized protein</fullName>
    </submittedName>
</protein>
<evidence type="ECO:0000313" key="2">
    <source>
        <dbReference type="EMBL" id="CAF4808662.1"/>
    </source>
</evidence>
<dbReference type="InterPro" id="IPR036939">
    <property type="entry name" value="Cu2_ascorb_mOase_N_sf"/>
</dbReference>
<dbReference type="GO" id="GO:0016715">
    <property type="term" value="F:oxidoreductase activity, acting on paired donors, with incorporation or reduction of molecular oxygen, reduced ascorbate as one donor, and incorporation of one atom of oxygen"/>
    <property type="evidence" value="ECO:0007669"/>
    <property type="project" value="InterPro"/>
</dbReference>
<keyword evidence="1" id="KW-0472">Membrane</keyword>
<comment type="caution">
    <text evidence="2">The sequence shown here is derived from an EMBL/GenBank/DDBJ whole genome shotgun (WGS) entry which is preliminary data.</text>
</comment>
<evidence type="ECO:0000256" key="1">
    <source>
        <dbReference type="SAM" id="Phobius"/>
    </source>
</evidence>
<name>A0A821PLW8_9BILA</name>
<evidence type="ECO:0000313" key="3">
    <source>
        <dbReference type="Proteomes" id="UP000663873"/>
    </source>
</evidence>
<feature type="non-terminal residue" evidence="2">
    <location>
        <position position="1"/>
    </location>
</feature>
<sequence length="53" mass="6177">MLEMHYNNQKLTPNRRDNTGIRFYIGQELRQYYIGYLAFGTTVSVLALAIPPK</sequence>
<dbReference type="GO" id="GO:0005507">
    <property type="term" value="F:copper ion binding"/>
    <property type="evidence" value="ECO:0007669"/>
    <property type="project" value="InterPro"/>
</dbReference>
<dbReference type="AlphaFoldDB" id="A0A821PLW8"/>
<keyword evidence="1" id="KW-1133">Transmembrane helix</keyword>
<reference evidence="2" key="1">
    <citation type="submission" date="2021-02" db="EMBL/GenBank/DDBJ databases">
        <authorList>
            <person name="Nowell W R."/>
        </authorList>
    </citation>
    <scope>NUCLEOTIDE SEQUENCE</scope>
</reference>
<gene>
    <name evidence="2" type="ORF">UJA718_LOCUS41623</name>
</gene>
<dbReference type="EMBL" id="CAJOBP010050019">
    <property type="protein sequence ID" value="CAF4808662.1"/>
    <property type="molecule type" value="Genomic_DNA"/>
</dbReference>
<proteinExistence type="predicted"/>
<dbReference type="Gene3D" id="2.60.120.310">
    <property type="entry name" value="Copper type II, ascorbate-dependent monooxygenase, N-terminal domain"/>
    <property type="match status" value="1"/>
</dbReference>
<feature type="transmembrane region" description="Helical" evidence="1">
    <location>
        <begin position="32"/>
        <end position="50"/>
    </location>
</feature>
<keyword evidence="1" id="KW-0812">Transmembrane</keyword>